<keyword evidence="2" id="KW-1185">Reference proteome</keyword>
<sequence length="162" mass="18654">MSAQDQILYQKRFLSFNHCELESHQFTELNIPDQQIPRHRLIAKGKGIIEEDAIFEDEHNLSASEAEANALDNGEEELDEVTEDYQFTATIDDTSEGEDVTWELTFKGKSPTFEDAYEILRTLLNCEDPLIDQHYNPTTINKESESTLFETLLKSNYSVDDK</sequence>
<comment type="caution">
    <text evidence="1">The sequence shown here is derived from an EMBL/GenBank/DDBJ whole genome shotgun (WGS) entry which is preliminary data.</text>
</comment>
<dbReference type="RefSeq" id="WP_027709579.1">
    <property type="nucleotide sequence ID" value="NZ_NDXW01000001.1"/>
</dbReference>
<gene>
    <name evidence="1" type="ORF">B9G39_18005</name>
</gene>
<proteinExistence type="predicted"/>
<dbReference type="Proteomes" id="UP000257039">
    <property type="component" value="Unassembled WGS sequence"/>
</dbReference>
<organism evidence="1 2">
    <name type="scientific">Zooshikella ganghwensis</name>
    <dbReference type="NCBI Taxonomy" id="202772"/>
    <lineage>
        <taxon>Bacteria</taxon>
        <taxon>Pseudomonadati</taxon>
        <taxon>Pseudomonadota</taxon>
        <taxon>Gammaproteobacteria</taxon>
        <taxon>Oceanospirillales</taxon>
        <taxon>Zooshikellaceae</taxon>
        <taxon>Zooshikella</taxon>
    </lineage>
</organism>
<evidence type="ECO:0000313" key="2">
    <source>
        <dbReference type="Proteomes" id="UP000257039"/>
    </source>
</evidence>
<name>A0A4P9VSI1_9GAMM</name>
<dbReference type="AlphaFoldDB" id="A0A4P9VSI1"/>
<dbReference type="EMBL" id="NDXW01000001">
    <property type="protein sequence ID" value="RDH45182.1"/>
    <property type="molecule type" value="Genomic_DNA"/>
</dbReference>
<evidence type="ECO:0000313" key="1">
    <source>
        <dbReference type="EMBL" id="RDH45182.1"/>
    </source>
</evidence>
<reference evidence="1 2" key="1">
    <citation type="submission" date="2017-04" db="EMBL/GenBank/DDBJ databases">
        <title>Draft genome sequence of Zooshikella ganghwensis VG4 isolated from Red Sea sediments.</title>
        <authorList>
            <person name="Rehman Z."/>
            <person name="Alam I."/>
            <person name="Kamau A."/>
            <person name="Bajic V."/>
            <person name="Leiknes T."/>
        </authorList>
    </citation>
    <scope>NUCLEOTIDE SEQUENCE [LARGE SCALE GENOMIC DNA]</scope>
    <source>
        <strain evidence="1 2">VG4</strain>
    </source>
</reference>
<protein>
    <submittedName>
        <fullName evidence="1">Uncharacterized protein</fullName>
    </submittedName>
</protein>
<accession>A0A4P9VSI1</accession>